<keyword evidence="1" id="KW-0732">Signal</keyword>
<accession>A0A4U6D1C1</accession>
<name>A0A4U6D1C1_9BACT</name>
<dbReference type="OrthoDB" id="963444at2"/>
<reference evidence="2 3" key="1">
    <citation type="submission" date="2019-05" db="EMBL/GenBank/DDBJ databases">
        <title>Dyadobacter AR-3-8 sp. nov., isolated from arctic soil.</title>
        <authorList>
            <person name="Chaudhary D.K."/>
        </authorList>
    </citation>
    <scope>NUCLEOTIDE SEQUENCE [LARGE SCALE GENOMIC DNA]</scope>
    <source>
        <strain evidence="2 3">AR-3-8</strain>
    </source>
</reference>
<evidence type="ECO:0000313" key="2">
    <source>
        <dbReference type="EMBL" id="TKT91020.1"/>
    </source>
</evidence>
<dbReference type="Proteomes" id="UP000304900">
    <property type="component" value="Unassembled WGS sequence"/>
</dbReference>
<feature type="signal peptide" evidence="1">
    <location>
        <begin position="1"/>
        <end position="27"/>
    </location>
</feature>
<keyword evidence="3" id="KW-1185">Reference proteome</keyword>
<evidence type="ECO:0000313" key="3">
    <source>
        <dbReference type="Proteomes" id="UP000304900"/>
    </source>
</evidence>
<gene>
    <name evidence="2" type="ORF">FDK13_18885</name>
</gene>
<feature type="chain" id="PRO_5020481645" evidence="1">
    <location>
        <begin position="28"/>
        <end position="232"/>
    </location>
</feature>
<protein>
    <submittedName>
        <fullName evidence="2">Uncharacterized protein</fullName>
    </submittedName>
</protein>
<dbReference type="AlphaFoldDB" id="A0A4U6D1C1"/>
<organism evidence="2 3">
    <name type="scientific">Dyadobacter frigoris</name>
    <dbReference type="NCBI Taxonomy" id="2576211"/>
    <lineage>
        <taxon>Bacteria</taxon>
        <taxon>Pseudomonadati</taxon>
        <taxon>Bacteroidota</taxon>
        <taxon>Cytophagia</taxon>
        <taxon>Cytophagales</taxon>
        <taxon>Spirosomataceae</taxon>
        <taxon>Dyadobacter</taxon>
    </lineage>
</organism>
<proteinExistence type="predicted"/>
<comment type="caution">
    <text evidence="2">The sequence shown here is derived from an EMBL/GenBank/DDBJ whole genome shotgun (WGS) entry which is preliminary data.</text>
</comment>
<dbReference type="EMBL" id="SZVO01000008">
    <property type="protein sequence ID" value="TKT91020.1"/>
    <property type="molecule type" value="Genomic_DNA"/>
</dbReference>
<evidence type="ECO:0000256" key="1">
    <source>
        <dbReference type="SAM" id="SignalP"/>
    </source>
</evidence>
<dbReference type="RefSeq" id="WP_137341563.1">
    <property type="nucleotide sequence ID" value="NZ_BSQH01000020.1"/>
</dbReference>
<sequence>MNNKQFLKKAYAAAMVAVMVCSSSALFAQVKIGSNPTSINAANNLEVEASTAGRKTSVDKVTGQVTIKDGTEGTGKILTSDATGGASWQAATNHTIWIGQMTTTYPLTYFDGTFNSLKDRIPLIPRSGAAPGWDPVNKQYIIQEDGYYRIFIGATSQGTLPSGTATSLSLYLFPFYALNLFENFDLSDTPRLSLSWEGFLTAGSPVDVFLVSAGVPQNAYVFNAFMSIDKLF</sequence>